<dbReference type="PROSITE" id="PS50293">
    <property type="entry name" value="TPR_REGION"/>
    <property type="match status" value="1"/>
</dbReference>
<dbReference type="InterPro" id="IPR006186">
    <property type="entry name" value="Ser/Thr-sp_prot-phosphatase"/>
</dbReference>
<name>A0A6A5BFC3_NAEFO</name>
<comment type="similarity">
    <text evidence="4">Belongs to the PPP phosphatase family. PP-5 (PP-T) subfamily.</text>
</comment>
<evidence type="ECO:0000256" key="3">
    <source>
        <dbReference type="ARBA" id="ARBA00004123"/>
    </source>
</evidence>
<evidence type="ECO:0000256" key="10">
    <source>
        <dbReference type="ARBA" id="ARBA00022912"/>
    </source>
</evidence>
<dbReference type="InterPro" id="IPR019734">
    <property type="entry name" value="TPR_rpt"/>
</dbReference>
<evidence type="ECO:0000259" key="19">
    <source>
        <dbReference type="SMART" id="SM00156"/>
    </source>
</evidence>
<dbReference type="Pfam" id="PF00149">
    <property type="entry name" value="Metallophos"/>
    <property type="match status" value="1"/>
</dbReference>
<evidence type="ECO:0000256" key="9">
    <source>
        <dbReference type="ARBA" id="ARBA00022803"/>
    </source>
</evidence>
<keyword evidence="9 17" id="KW-0802">TPR repeat</keyword>
<evidence type="ECO:0000256" key="14">
    <source>
        <dbReference type="ARBA" id="ARBA00048832"/>
    </source>
</evidence>
<dbReference type="GO" id="GO:0005634">
    <property type="term" value="C:nucleus"/>
    <property type="evidence" value="ECO:0007669"/>
    <property type="project" value="UniProtKB-SubCell"/>
</dbReference>
<reference evidence="20 21" key="1">
    <citation type="journal article" date="2019" name="Sci. Rep.">
        <title>Nanopore sequencing improves the draft genome of the human pathogenic amoeba Naegleria fowleri.</title>
        <authorList>
            <person name="Liechti N."/>
            <person name="Schurch N."/>
            <person name="Bruggmann R."/>
            <person name="Wittwer M."/>
        </authorList>
    </citation>
    <scope>NUCLEOTIDE SEQUENCE [LARGE SCALE GENOMIC DNA]</scope>
    <source>
        <strain evidence="20 21">ATCC 30894</strain>
    </source>
</reference>
<evidence type="ECO:0000256" key="11">
    <source>
        <dbReference type="ARBA" id="ARBA00023211"/>
    </source>
</evidence>
<dbReference type="PROSITE" id="PS50005">
    <property type="entry name" value="TPR"/>
    <property type="match status" value="2"/>
</dbReference>
<dbReference type="InterPro" id="IPR041753">
    <property type="entry name" value="PP5_C"/>
</dbReference>
<evidence type="ECO:0000256" key="17">
    <source>
        <dbReference type="PROSITE-ProRule" id="PRU00339"/>
    </source>
</evidence>
<dbReference type="Pfam" id="PF00515">
    <property type="entry name" value="TPR_1"/>
    <property type="match status" value="2"/>
</dbReference>
<dbReference type="SMART" id="SM00156">
    <property type="entry name" value="PP2Ac"/>
    <property type="match status" value="1"/>
</dbReference>
<evidence type="ECO:0000256" key="18">
    <source>
        <dbReference type="SAM" id="Coils"/>
    </source>
</evidence>
<comment type="catalytic activity">
    <reaction evidence="13">
        <text>O-phospho-L-seryl-[protein] + H2O = L-seryl-[protein] + phosphate</text>
        <dbReference type="Rhea" id="RHEA:20629"/>
        <dbReference type="Rhea" id="RHEA-COMP:9863"/>
        <dbReference type="Rhea" id="RHEA-COMP:11604"/>
        <dbReference type="ChEBI" id="CHEBI:15377"/>
        <dbReference type="ChEBI" id="CHEBI:29999"/>
        <dbReference type="ChEBI" id="CHEBI:43474"/>
        <dbReference type="ChEBI" id="CHEBI:83421"/>
        <dbReference type="EC" id="3.1.3.16"/>
    </reaction>
    <physiologicalReaction direction="left-to-right" evidence="13">
        <dbReference type="Rhea" id="RHEA:20630"/>
    </physiologicalReaction>
</comment>
<evidence type="ECO:0000313" key="21">
    <source>
        <dbReference type="Proteomes" id="UP000444721"/>
    </source>
</evidence>
<keyword evidence="21" id="KW-1185">Reference proteome</keyword>
<comment type="cofactor">
    <cofactor evidence="2">
        <name>Mg(2+)</name>
        <dbReference type="ChEBI" id="CHEBI:18420"/>
    </cofactor>
</comment>
<keyword evidence="11" id="KW-0464">Manganese</keyword>
<dbReference type="PANTHER" id="PTHR45668">
    <property type="entry name" value="SERINE/THREONINE-PROTEIN PHOSPHATASE 5-RELATED"/>
    <property type="match status" value="1"/>
</dbReference>
<dbReference type="PANTHER" id="PTHR45668:SF5">
    <property type="entry name" value="SERINE_THREONINE-PROTEIN PHOSPHATASE 5"/>
    <property type="match status" value="1"/>
</dbReference>
<dbReference type="SMART" id="SM00028">
    <property type="entry name" value="TPR"/>
    <property type="match status" value="3"/>
</dbReference>
<dbReference type="PIRSF" id="PIRSF033096">
    <property type="entry name" value="PPPtase_5"/>
    <property type="match status" value="1"/>
</dbReference>
<organism evidence="20 21">
    <name type="scientific">Naegleria fowleri</name>
    <name type="common">Brain eating amoeba</name>
    <dbReference type="NCBI Taxonomy" id="5763"/>
    <lineage>
        <taxon>Eukaryota</taxon>
        <taxon>Discoba</taxon>
        <taxon>Heterolobosea</taxon>
        <taxon>Tetramitia</taxon>
        <taxon>Eutetramitia</taxon>
        <taxon>Vahlkampfiidae</taxon>
        <taxon>Naegleria</taxon>
    </lineage>
</organism>
<dbReference type="GO" id="GO:0005737">
    <property type="term" value="C:cytoplasm"/>
    <property type="evidence" value="ECO:0007669"/>
    <property type="project" value="UniProtKB-ARBA"/>
</dbReference>
<proteinExistence type="inferred from homology"/>
<dbReference type="Pfam" id="PF08321">
    <property type="entry name" value="PPP5"/>
    <property type="match status" value="1"/>
</dbReference>
<evidence type="ECO:0000256" key="2">
    <source>
        <dbReference type="ARBA" id="ARBA00001946"/>
    </source>
</evidence>
<comment type="catalytic activity">
    <reaction evidence="14">
        <text>O-phospho-L-threonyl-[protein] + H2O = L-threonyl-[protein] + phosphate</text>
        <dbReference type="Rhea" id="RHEA:47004"/>
        <dbReference type="Rhea" id="RHEA-COMP:11060"/>
        <dbReference type="Rhea" id="RHEA-COMP:11605"/>
        <dbReference type="ChEBI" id="CHEBI:15377"/>
        <dbReference type="ChEBI" id="CHEBI:30013"/>
        <dbReference type="ChEBI" id="CHEBI:43474"/>
        <dbReference type="ChEBI" id="CHEBI:61977"/>
        <dbReference type="EC" id="3.1.3.16"/>
    </reaction>
    <physiologicalReaction direction="left-to-right" evidence="14">
        <dbReference type="Rhea" id="RHEA:47005"/>
    </physiologicalReaction>
</comment>
<dbReference type="InterPro" id="IPR011990">
    <property type="entry name" value="TPR-like_helical_dom_sf"/>
</dbReference>
<sequence>MEQQKKQAEELKNKGNELFKLKKYEESVEYYTKAIEIYEDAVYYCNRALAQTHLENYGAALDDAAKALVIDPKNTKAHYRRGMAHIGLSKLEDALKDFNEALKLAPNDKLIKERVTQCKKELKHQKFMEAIGTSHAHISEEIDYKVINVEDSYDGVRLGETITLEFVEDMVTRFKAQKKIHLKYALEILVMATNLLKNEKSLFRVHVPEDKHITVCGDTHGQFYDLLRIFELNGKPSNDNPYLFNGDFVDRGSFSCEVIFTLLAYKLYDPECMYLTRGNHESRHLNQIYGFEAETVKKYNSEVYELFQEVFNYLPLACVINEKVLVLHGGIGFKDPGVTLQDIENIDRVKDIPEDGLMCDILWSDPQKLNGLGVNKRGVSRVFGPDITKKFLDDNGLELLIRSHEVKMAGYEVEANGRLITIFSAPNYCDSVGNKGAFIRFNGSDMKPQFTQFTHAPHPPLGPMHYVSSLYGQLM</sequence>
<gene>
    <name evidence="20" type="ORF">FDP41_008408</name>
</gene>
<evidence type="ECO:0000313" key="20">
    <source>
        <dbReference type="EMBL" id="KAF0973201.1"/>
    </source>
</evidence>
<evidence type="ECO:0000256" key="4">
    <source>
        <dbReference type="ARBA" id="ARBA00008786"/>
    </source>
</evidence>
<feature type="active site" description="Proton donor/acceptor" evidence="16">
    <location>
        <position position="280"/>
    </location>
</feature>
<dbReference type="EC" id="3.1.3.16" evidence="5"/>
<dbReference type="OMA" id="IHKKYAF"/>
<evidence type="ECO:0000256" key="1">
    <source>
        <dbReference type="ARBA" id="ARBA00001936"/>
    </source>
</evidence>
<evidence type="ECO:0000256" key="8">
    <source>
        <dbReference type="ARBA" id="ARBA00022801"/>
    </source>
</evidence>
<dbReference type="InterPro" id="IPR004843">
    <property type="entry name" value="Calcineurin-like_PHP"/>
</dbReference>
<evidence type="ECO:0000256" key="12">
    <source>
        <dbReference type="ARBA" id="ARBA00023242"/>
    </source>
</evidence>
<dbReference type="VEuPathDB" id="AmoebaDB:NfTy_093510"/>
<comment type="subcellular location">
    <subcellularLocation>
        <location evidence="3">Nucleus</location>
    </subcellularLocation>
</comment>
<dbReference type="Proteomes" id="UP000444721">
    <property type="component" value="Unassembled WGS sequence"/>
</dbReference>
<dbReference type="InterPro" id="IPR051134">
    <property type="entry name" value="PPP_phosphatase"/>
</dbReference>
<keyword evidence="7" id="KW-0677">Repeat</keyword>
<dbReference type="AlphaFoldDB" id="A0A6A5BFC3"/>
<feature type="coiled-coil region" evidence="18">
    <location>
        <begin position="1"/>
        <end position="41"/>
    </location>
</feature>
<accession>A0A6A5BFC3</accession>
<dbReference type="SUPFAM" id="SSF56300">
    <property type="entry name" value="Metallo-dependent phosphatases"/>
    <property type="match status" value="1"/>
</dbReference>
<evidence type="ECO:0000256" key="6">
    <source>
        <dbReference type="ARBA" id="ARBA00022723"/>
    </source>
</evidence>
<keyword evidence="12" id="KW-0539">Nucleus</keyword>
<dbReference type="InterPro" id="IPR013235">
    <property type="entry name" value="PPP_dom"/>
</dbReference>
<dbReference type="CDD" id="cd07417">
    <property type="entry name" value="MPP_PP5_C"/>
    <property type="match status" value="1"/>
</dbReference>
<evidence type="ECO:0000256" key="15">
    <source>
        <dbReference type="ARBA" id="ARBA00073946"/>
    </source>
</evidence>
<evidence type="ECO:0000256" key="7">
    <source>
        <dbReference type="ARBA" id="ARBA00022737"/>
    </source>
</evidence>
<dbReference type="FunFam" id="3.60.21.10:FF:000036">
    <property type="entry name" value="Serine/threonine protein phosphatase 5"/>
    <property type="match status" value="1"/>
</dbReference>
<dbReference type="InterPro" id="IPR029052">
    <property type="entry name" value="Metallo-depent_PP-like"/>
</dbReference>
<protein>
    <recommendedName>
        <fullName evidence="15">Serine/threonine-protein phosphatase T</fullName>
        <ecNumber evidence="5">3.1.3.16</ecNumber>
    </recommendedName>
</protein>
<keyword evidence="10" id="KW-0904">Protein phosphatase</keyword>
<dbReference type="GeneID" id="68115626"/>
<keyword evidence="18" id="KW-0175">Coiled coil</keyword>
<keyword evidence="6" id="KW-0479">Metal-binding</keyword>
<dbReference type="VEuPathDB" id="AmoebaDB:NF0033510"/>
<feature type="repeat" description="TPR" evidence="17">
    <location>
        <begin position="75"/>
        <end position="108"/>
    </location>
</feature>
<dbReference type="PRINTS" id="PR00114">
    <property type="entry name" value="STPHPHTASE"/>
</dbReference>
<feature type="repeat" description="TPR" evidence="17">
    <location>
        <begin position="8"/>
        <end position="41"/>
    </location>
</feature>
<dbReference type="GO" id="GO:0046872">
    <property type="term" value="F:metal ion binding"/>
    <property type="evidence" value="ECO:0007669"/>
    <property type="project" value="UniProtKB-KW"/>
</dbReference>
<dbReference type="VEuPathDB" id="AmoebaDB:FDP41_008408"/>
<dbReference type="OrthoDB" id="445564at2759"/>
<dbReference type="GO" id="GO:0004722">
    <property type="term" value="F:protein serine/threonine phosphatase activity"/>
    <property type="evidence" value="ECO:0007669"/>
    <property type="project" value="UniProtKB-EC"/>
</dbReference>
<dbReference type="RefSeq" id="XP_044557914.1">
    <property type="nucleotide sequence ID" value="XM_044712258.1"/>
</dbReference>
<comment type="caution">
    <text evidence="20">The sequence shown here is derived from an EMBL/GenBank/DDBJ whole genome shotgun (WGS) entry which is preliminary data.</text>
</comment>
<evidence type="ECO:0000256" key="16">
    <source>
        <dbReference type="PIRSR" id="PIRSR033096-1"/>
    </source>
</evidence>
<keyword evidence="8" id="KW-0378">Hydrolase</keyword>
<dbReference type="Gene3D" id="3.60.21.10">
    <property type="match status" value="1"/>
</dbReference>
<dbReference type="SUPFAM" id="SSF48452">
    <property type="entry name" value="TPR-like"/>
    <property type="match status" value="1"/>
</dbReference>
<evidence type="ECO:0000256" key="13">
    <source>
        <dbReference type="ARBA" id="ARBA00047986"/>
    </source>
</evidence>
<dbReference type="Gene3D" id="1.25.40.10">
    <property type="entry name" value="Tetratricopeptide repeat domain"/>
    <property type="match status" value="1"/>
</dbReference>
<evidence type="ECO:0000256" key="5">
    <source>
        <dbReference type="ARBA" id="ARBA00013081"/>
    </source>
</evidence>
<comment type="cofactor">
    <cofactor evidence="1">
        <name>Mn(2+)</name>
        <dbReference type="ChEBI" id="CHEBI:29035"/>
    </cofactor>
</comment>
<dbReference type="EMBL" id="VFQX01000061">
    <property type="protein sequence ID" value="KAF0973201.1"/>
    <property type="molecule type" value="Genomic_DNA"/>
</dbReference>
<feature type="domain" description="Serine/threonine specific protein phosphatases" evidence="19">
    <location>
        <begin position="180"/>
        <end position="457"/>
    </location>
</feature>